<keyword evidence="1" id="KW-0732">Signal</keyword>
<comment type="caution">
    <text evidence="2">The sequence shown here is derived from an EMBL/GenBank/DDBJ whole genome shotgun (WGS) entry which is preliminary data.</text>
</comment>
<name>A0ABT0WB61_9BACI</name>
<accession>A0ABT0WB61</accession>
<evidence type="ECO:0000256" key="1">
    <source>
        <dbReference type="SAM" id="SignalP"/>
    </source>
</evidence>
<proteinExistence type="predicted"/>
<reference evidence="2 3" key="1">
    <citation type="submission" date="2022-06" db="EMBL/GenBank/DDBJ databases">
        <authorList>
            <person name="Jeon C.O."/>
        </authorList>
    </citation>
    <scope>NUCLEOTIDE SEQUENCE [LARGE SCALE GENOMIC DNA]</scope>
    <source>
        <strain evidence="2 3">KCTC 13943</strain>
    </source>
</reference>
<protein>
    <submittedName>
        <fullName evidence="2">Uncharacterized protein</fullName>
    </submittedName>
</protein>
<evidence type="ECO:0000313" key="3">
    <source>
        <dbReference type="Proteomes" id="UP001523262"/>
    </source>
</evidence>
<feature type="chain" id="PRO_5045484189" evidence="1">
    <location>
        <begin position="25"/>
        <end position="460"/>
    </location>
</feature>
<gene>
    <name evidence="2" type="ORF">NDK43_13785</name>
</gene>
<dbReference type="EMBL" id="JAMQCR010000001">
    <property type="protein sequence ID" value="MCM2533269.1"/>
    <property type="molecule type" value="Genomic_DNA"/>
</dbReference>
<organism evidence="2 3">
    <name type="scientific">Neobacillus pocheonensis</name>
    <dbReference type="NCBI Taxonomy" id="363869"/>
    <lineage>
        <taxon>Bacteria</taxon>
        <taxon>Bacillati</taxon>
        <taxon>Bacillota</taxon>
        <taxon>Bacilli</taxon>
        <taxon>Bacillales</taxon>
        <taxon>Bacillaceae</taxon>
        <taxon>Neobacillus</taxon>
    </lineage>
</organism>
<sequence length="460" mass="48424">MKKKFLTIPVLSIGLLSMSVPAFAANPPNTVTVPSGYKVSMFGQDGTATNPDDITRLGDHIFIGYQNGVGSDGKASATGNTKSTIIEYNLSGEKIKSWTVTGKCDGLTADPNNNRLLATANEDGNSTFYVIYPNANQVKDYTYNPAPDAPTAAGTMATGGGTDAITIQNGKIYISASNPSDVSKAALFQATLDDKTNTVKLQTVFTNNATAKDAVTGQSVTLGLTDNDSNKMVPAESPRFAGDFMLDGQADKQLIFAKKIGTPNQSLTRLAIDAPVDDTAWATSQSGTLLVSDTSANTVYAIKGNFTKGQAFVAIPGGDGTPANLANKIGTLDLATGHIQAFASGLNAPHGLLFIPDAPSAPSQASTTKTSTTVQPASKKIHVHVVIPNTAFWQAKGLVSEFEKRGLACRGVNLKTYGKNEVPKANDPYQFVIDTTLDSAKQLVIELKTRGYHKTYGEAI</sequence>
<dbReference type="Proteomes" id="UP001523262">
    <property type="component" value="Unassembled WGS sequence"/>
</dbReference>
<feature type="signal peptide" evidence="1">
    <location>
        <begin position="1"/>
        <end position="24"/>
    </location>
</feature>
<dbReference type="SUPFAM" id="SSF101898">
    <property type="entry name" value="NHL repeat"/>
    <property type="match status" value="1"/>
</dbReference>
<keyword evidence="3" id="KW-1185">Reference proteome</keyword>
<evidence type="ECO:0000313" key="2">
    <source>
        <dbReference type="EMBL" id="MCM2533269.1"/>
    </source>
</evidence>